<keyword evidence="8" id="KW-0963">Cytoplasm</keyword>
<dbReference type="Pfam" id="PF01928">
    <property type="entry name" value="CYTH"/>
    <property type="match status" value="1"/>
</dbReference>
<evidence type="ECO:0000256" key="10">
    <source>
        <dbReference type="ARBA" id="ARBA00022801"/>
    </source>
</evidence>
<protein>
    <recommendedName>
        <fullName evidence="7">Thiamine-triphosphatase</fullName>
        <ecNumber evidence="6">3.6.1.28</ecNumber>
    </recommendedName>
</protein>
<evidence type="ECO:0000256" key="11">
    <source>
        <dbReference type="ARBA" id="ARBA00022842"/>
    </source>
</evidence>
<evidence type="ECO:0000313" key="16">
    <source>
        <dbReference type="EMBL" id="GAB1318726.1"/>
    </source>
</evidence>
<evidence type="ECO:0000256" key="8">
    <source>
        <dbReference type="ARBA" id="ARBA00022490"/>
    </source>
</evidence>
<keyword evidence="10" id="KW-0378">Hydrolase</keyword>
<gene>
    <name evidence="16" type="ORF">MFIFM68171_08936</name>
</gene>
<feature type="compositionally biased region" description="Polar residues" evidence="14">
    <location>
        <begin position="36"/>
        <end position="45"/>
    </location>
</feature>
<dbReference type="InterPro" id="IPR033469">
    <property type="entry name" value="CYTH-like_dom_sf"/>
</dbReference>
<evidence type="ECO:0000256" key="14">
    <source>
        <dbReference type="SAM" id="MobiDB-lite"/>
    </source>
</evidence>
<dbReference type="Proteomes" id="UP001628179">
    <property type="component" value="Unassembled WGS sequence"/>
</dbReference>
<feature type="region of interest" description="Disordered" evidence="14">
    <location>
        <begin position="23"/>
        <end position="49"/>
    </location>
</feature>
<dbReference type="RefSeq" id="XP_070920456.1">
    <property type="nucleotide sequence ID" value="XM_071064355.1"/>
</dbReference>
<evidence type="ECO:0000259" key="15">
    <source>
        <dbReference type="Pfam" id="PF01928"/>
    </source>
</evidence>
<dbReference type="Gene3D" id="2.40.320.10">
    <property type="entry name" value="Hypothetical Protein Pfu-838710-001"/>
    <property type="match status" value="1"/>
</dbReference>
<organism evidence="16 17">
    <name type="scientific">Madurella fahalii</name>
    <dbReference type="NCBI Taxonomy" id="1157608"/>
    <lineage>
        <taxon>Eukaryota</taxon>
        <taxon>Fungi</taxon>
        <taxon>Dikarya</taxon>
        <taxon>Ascomycota</taxon>
        <taxon>Pezizomycotina</taxon>
        <taxon>Sordariomycetes</taxon>
        <taxon>Sordariomycetidae</taxon>
        <taxon>Sordariales</taxon>
        <taxon>Sordariales incertae sedis</taxon>
        <taxon>Madurella</taxon>
    </lineage>
</organism>
<evidence type="ECO:0000256" key="1">
    <source>
        <dbReference type="ARBA" id="ARBA00001946"/>
    </source>
</evidence>
<accession>A0ABQ0GLY6</accession>
<dbReference type="InterPro" id="IPR039582">
    <property type="entry name" value="THTPA"/>
</dbReference>
<keyword evidence="12" id="KW-0007">Acetylation</keyword>
<evidence type="ECO:0000256" key="2">
    <source>
        <dbReference type="ARBA" id="ARBA00002106"/>
    </source>
</evidence>
<dbReference type="PANTHER" id="PTHR14586">
    <property type="entry name" value="THIAMINE-TRIPHOSPHATASE"/>
    <property type="match status" value="1"/>
</dbReference>
<dbReference type="SUPFAM" id="SSF55154">
    <property type="entry name" value="CYTH-like phosphatases"/>
    <property type="match status" value="1"/>
</dbReference>
<evidence type="ECO:0000256" key="5">
    <source>
        <dbReference type="ARBA" id="ARBA00011245"/>
    </source>
</evidence>
<evidence type="ECO:0000256" key="12">
    <source>
        <dbReference type="ARBA" id="ARBA00022990"/>
    </source>
</evidence>
<dbReference type="EC" id="3.6.1.28" evidence="6"/>
<keyword evidence="9" id="KW-0479">Metal-binding</keyword>
<evidence type="ECO:0000313" key="17">
    <source>
        <dbReference type="Proteomes" id="UP001628179"/>
    </source>
</evidence>
<dbReference type="InterPro" id="IPR012177">
    <property type="entry name" value="ThTPase_euk"/>
</dbReference>
<comment type="caution">
    <text evidence="16">The sequence shown here is derived from an EMBL/GenBank/DDBJ whole genome shotgun (WGS) entry which is preliminary data.</text>
</comment>
<reference evidence="16 17" key="1">
    <citation type="submission" date="2024-09" db="EMBL/GenBank/DDBJ databases">
        <title>Itraconazole resistance in Madurella fahalii resulting from another homologue of gene encoding cytochrome P450 14-alpha sterol demethylase (CYP51).</title>
        <authorList>
            <person name="Yoshioka I."/>
            <person name="Fahal A.H."/>
            <person name="Kaneko S."/>
            <person name="Yaguchi T."/>
        </authorList>
    </citation>
    <scope>NUCLEOTIDE SEQUENCE [LARGE SCALE GENOMIC DNA]</scope>
    <source>
        <strain evidence="16 17">IFM 68171</strain>
    </source>
</reference>
<sequence length="259" mass="29320">MLRGPLRPTPFLLLRAHQILKSPPASAAKQPPHPATSNLPTRTPTPTAPGKTVLEVERKFPALAVPSLSPAHCRGYAPAFGSVTALPARRIHDVYYDTASHALCAAGTWVRLRDGRWEAKLRRGGDFVNSRFEELAREDDITRCVRAILGDARPPREKFGLRVMAEFTTTREAWLCDGEFRVVRDRMDFGHEVGEVELQVAVDGLMGEGWKEREMERMDARIAGFMERYRWAFDCSRGEAKGKLTAWFEMVEKDKNKER</sequence>
<evidence type="ECO:0000256" key="6">
    <source>
        <dbReference type="ARBA" id="ARBA00012378"/>
    </source>
</evidence>
<evidence type="ECO:0000256" key="7">
    <source>
        <dbReference type="ARBA" id="ARBA00020088"/>
    </source>
</evidence>
<comment type="subcellular location">
    <subcellularLocation>
        <location evidence="3">Cytoplasm</location>
    </subcellularLocation>
</comment>
<dbReference type="GeneID" id="98179678"/>
<comment type="similarity">
    <text evidence="4">Belongs to the ThTPase family.</text>
</comment>
<dbReference type="PANTHER" id="PTHR14586:SF1">
    <property type="entry name" value="THIAMINE-TRIPHOSPHATASE"/>
    <property type="match status" value="1"/>
</dbReference>
<dbReference type="EMBL" id="BAAFSV010000005">
    <property type="protein sequence ID" value="GAB1318726.1"/>
    <property type="molecule type" value="Genomic_DNA"/>
</dbReference>
<keyword evidence="17" id="KW-1185">Reference proteome</keyword>
<evidence type="ECO:0000256" key="13">
    <source>
        <dbReference type="ARBA" id="ARBA00048194"/>
    </source>
</evidence>
<dbReference type="CDD" id="cd07758">
    <property type="entry name" value="ThTPase"/>
    <property type="match status" value="1"/>
</dbReference>
<comment type="cofactor">
    <cofactor evidence="1">
        <name>Mg(2+)</name>
        <dbReference type="ChEBI" id="CHEBI:18420"/>
    </cofactor>
</comment>
<evidence type="ECO:0000256" key="3">
    <source>
        <dbReference type="ARBA" id="ARBA00004496"/>
    </source>
</evidence>
<proteinExistence type="inferred from homology"/>
<evidence type="ECO:0000256" key="4">
    <source>
        <dbReference type="ARBA" id="ARBA00008181"/>
    </source>
</evidence>
<evidence type="ECO:0000256" key="9">
    <source>
        <dbReference type="ARBA" id="ARBA00022723"/>
    </source>
</evidence>
<keyword evidence="11" id="KW-0460">Magnesium</keyword>
<feature type="domain" description="CYTH" evidence="15">
    <location>
        <begin position="89"/>
        <end position="203"/>
    </location>
</feature>
<comment type="function">
    <text evidence="2">Hydrolase highly specific for thiamine triphosphate (ThTP).</text>
</comment>
<name>A0ABQ0GLY6_9PEZI</name>
<comment type="subunit">
    <text evidence="5">Monomer.</text>
</comment>
<comment type="catalytic activity">
    <reaction evidence="13">
        <text>thiamine triphosphate + H2O = thiamine diphosphate + phosphate + H(+)</text>
        <dbReference type="Rhea" id="RHEA:11744"/>
        <dbReference type="ChEBI" id="CHEBI:15377"/>
        <dbReference type="ChEBI" id="CHEBI:15378"/>
        <dbReference type="ChEBI" id="CHEBI:43474"/>
        <dbReference type="ChEBI" id="CHEBI:58937"/>
        <dbReference type="ChEBI" id="CHEBI:58938"/>
        <dbReference type="EC" id="3.6.1.28"/>
    </reaction>
</comment>
<dbReference type="InterPro" id="IPR023577">
    <property type="entry name" value="CYTH_domain"/>
</dbReference>